<evidence type="ECO:0000259" key="1">
    <source>
        <dbReference type="Pfam" id="PF21068"/>
    </source>
</evidence>
<dbReference type="NCBIfam" id="TIGR04187">
    <property type="entry name" value="GRASP_SAV_5884"/>
    <property type="match status" value="1"/>
</dbReference>
<dbReference type="Pfam" id="PF21068">
    <property type="entry name" value="ATPgraspMvdD"/>
    <property type="match status" value="1"/>
</dbReference>
<dbReference type="SUPFAM" id="SSF56059">
    <property type="entry name" value="Glutathione synthetase ATP-binding domain-like"/>
    <property type="match status" value="1"/>
</dbReference>
<dbReference type="AlphaFoldDB" id="A0A895YJ25"/>
<feature type="domain" description="MvdD-like pre-ATP grasp" evidence="1">
    <location>
        <begin position="2"/>
        <end position="116"/>
    </location>
</feature>
<proteinExistence type="predicted"/>
<dbReference type="KEGG" id="nhy:JQS43_24520"/>
<gene>
    <name evidence="2" type="primary">tgmB</name>
    <name evidence="2" type="ORF">JQS43_24520</name>
</gene>
<name>A0A895YJ25_9ACTN</name>
<reference evidence="2" key="1">
    <citation type="submission" date="2021-02" db="EMBL/GenBank/DDBJ databases">
        <title>Natrosporangium hydrolyticum gen. nov., sp. nov, a haloalkaliphilic actinobacterium from a soda solonchak soil.</title>
        <authorList>
            <person name="Sorokin D.Y."/>
            <person name="Khijniak T.V."/>
            <person name="Zakharycheva A.P."/>
            <person name="Boueva O.V."/>
            <person name="Ariskina E.V."/>
            <person name="Hahnke R.L."/>
            <person name="Bunk B."/>
            <person name="Sproer C."/>
            <person name="Schumann P."/>
            <person name="Evtushenko L.I."/>
            <person name="Kublanov I.V."/>
        </authorList>
    </citation>
    <scope>NUCLEOTIDE SEQUENCE</scope>
    <source>
        <strain evidence="2">DSM 106523</strain>
    </source>
</reference>
<protein>
    <submittedName>
        <fullName evidence="2">ATP-grasp ribosomal peptide maturase</fullName>
    </submittedName>
</protein>
<dbReference type="PANTHER" id="PTHR21621:SF0">
    <property type="entry name" value="BETA-CITRYLGLUTAMATE SYNTHASE B-RELATED"/>
    <property type="match status" value="1"/>
</dbReference>
<dbReference type="InterPro" id="IPR026449">
    <property type="entry name" value="GRASP_SAV_5884"/>
</dbReference>
<dbReference type="RefSeq" id="WP_239676739.1">
    <property type="nucleotide sequence ID" value="NZ_CP070499.1"/>
</dbReference>
<evidence type="ECO:0000313" key="2">
    <source>
        <dbReference type="EMBL" id="QSB14596.1"/>
    </source>
</evidence>
<dbReference type="PANTHER" id="PTHR21621">
    <property type="entry name" value="RIBOSOMAL PROTEIN S6 MODIFICATION PROTEIN"/>
    <property type="match status" value="1"/>
</dbReference>
<dbReference type="GO" id="GO:0005737">
    <property type="term" value="C:cytoplasm"/>
    <property type="evidence" value="ECO:0007669"/>
    <property type="project" value="TreeGrafter"/>
</dbReference>
<sequence>MTVLVLTEQIDPTADQVIALLNQREVPVLRADTSWFPKCLQVAGEMVNGEWVGQIRTQHRQVALSDVRAIWYRHPTGFEFPEGMSAAERRHAAYEAKFGLAGVLWSLPVQWVNHPARQADLYKPTQLAVASRCGLTVPDTLLTNRPDVVRRFAAHHPAGVVVKQLGFASIAEEGGRRALYTHLLSGHDLEDLAGVEHTMHYFQAYIPKTHDVRLIAVGPHQFAVAILSGSDTSRVDFRADYASLSYSVVPIPYQVAKGVEAFMDHFRISYGAFDFAADSDGCWWMLECNSVGQYAWLEDATGLPMSAAVADLLEKGPS</sequence>
<dbReference type="GO" id="GO:0018169">
    <property type="term" value="F:ribosomal S6-glutamic acid ligase activity"/>
    <property type="evidence" value="ECO:0007669"/>
    <property type="project" value="TreeGrafter"/>
</dbReference>
<dbReference type="Proteomes" id="UP000662857">
    <property type="component" value="Chromosome"/>
</dbReference>
<dbReference type="Gene3D" id="3.30.470.20">
    <property type="entry name" value="ATP-grasp fold, B domain"/>
    <property type="match status" value="1"/>
</dbReference>
<organism evidence="2 3">
    <name type="scientific">Natronosporangium hydrolyticum</name>
    <dbReference type="NCBI Taxonomy" id="2811111"/>
    <lineage>
        <taxon>Bacteria</taxon>
        <taxon>Bacillati</taxon>
        <taxon>Actinomycetota</taxon>
        <taxon>Actinomycetes</taxon>
        <taxon>Micromonosporales</taxon>
        <taxon>Micromonosporaceae</taxon>
        <taxon>Natronosporangium</taxon>
    </lineage>
</organism>
<accession>A0A895YJ25</accession>
<dbReference type="GO" id="GO:0009432">
    <property type="term" value="P:SOS response"/>
    <property type="evidence" value="ECO:0007669"/>
    <property type="project" value="TreeGrafter"/>
</dbReference>
<keyword evidence="3" id="KW-1185">Reference proteome</keyword>
<evidence type="ECO:0000313" key="3">
    <source>
        <dbReference type="Proteomes" id="UP000662857"/>
    </source>
</evidence>
<dbReference type="EMBL" id="CP070499">
    <property type="protein sequence ID" value="QSB14596.1"/>
    <property type="molecule type" value="Genomic_DNA"/>
</dbReference>
<dbReference type="InterPro" id="IPR048936">
    <property type="entry name" value="MvdD-like_ATPgrasp"/>
</dbReference>